<evidence type="ECO:0000256" key="2">
    <source>
        <dbReference type="ARBA" id="ARBA00005695"/>
    </source>
</evidence>
<proteinExistence type="inferred from homology"/>
<keyword evidence="4" id="KW-0732">Signal</keyword>
<accession>A0A101ES02</accession>
<feature type="domain" description="Solute-binding protein family 5" evidence="5">
    <location>
        <begin position="67"/>
        <end position="409"/>
    </location>
</feature>
<dbReference type="GO" id="GO:0015833">
    <property type="term" value="P:peptide transport"/>
    <property type="evidence" value="ECO:0007669"/>
    <property type="project" value="TreeGrafter"/>
</dbReference>
<dbReference type="GO" id="GO:0043190">
    <property type="term" value="C:ATP-binding cassette (ABC) transporter complex"/>
    <property type="evidence" value="ECO:0007669"/>
    <property type="project" value="InterPro"/>
</dbReference>
<reference evidence="6 7" key="1">
    <citation type="journal article" date="2015" name="MBio">
        <title>Genome-Resolved Metagenomic Analysis Reveals Roles for Candidate Phyla and Other Microbial Community Members in Biogeochemical Transformations in Oil Reservoirs.</title>
        <authorList>
            <person name="Hu P."/>
            <person name="Tom L."/>
            <person name="Singh A."/>
            <person name="Thomas B.C."/>
            <person name="Baker B.J."/>
            <person name="Piceno Y.M."/>
            <person name="Andersen G.L."/>
            <person name="Banfield J.F."/>
        </authorList>
    </citation>
    <scope>NUCLEOTIDE SEQUENCE [LARGE SCALE GENOMIC DNA]</scope>
    <source>
        <strain evidence="6">46_26</strain>
    </source>
</reference>
<gene>
    <name evidence="6" type="ORF">XD57_0070</name>
</gene>
<dbReference type="FunFam" id="3.40.190.10:FF:000588">
    <property type="entry name" value="Oligopeptide ABC transporter, periplasmic oligopeptide-binding protein"/>
    <property type="match status" value="1"/>
</dbReference>
<evidence type="ECO:0000256" key="1">
    <source>
        <dbReference type="ARBA" id="ARBA00004196"/>
    </source>
</evidence>
<dbReference type="InterPro" id="IPR000914">
    <property type="entry name" value="SBP_5_dom"/>
</dbReference>
<dbReference type="Proteomes" id="UP000058636">
    <property type="component" value="Unassembled WGS sequence"/>
</dbReference>
<dbReference type="PANTHER" id="PTHR30290">
    <property type="entry name" value="PERIPLASMIC BINDING COMPONENT OF ABC TRANSPORTER"/>
    <property type="match status" value="1"/>
</dbReference>
<evidence type="ECO:0000259" key="5">
    <source>
        <dbReference type="Pfam" id="PF00496"/>
    </source>
</evidence>
<comment type="subcellular location">
    <subcellularLocation>
        <location evidence="1">Cell envelope</location>
    </subcellularLocation>
</comment>
<dbReference type="SUPFAM" id="SSF53850">
    <property type="entry name" value="Periplasmic binding protein-like II"/>
    <property type="match status" value="1"/>
</dbReference>
<sequence>MRKFVVGFLMVLVAAFYFSEVVVQLPWLGVTNFDPYYWQAQHILAQGTIFEGLFGYVPDSKSLGGVKVVPAVCESYTVSEDGLTYTFYLRKDKRWSNGDPVTAYDFEFAWKRAASPETPTLPLWASPVQYIKNVYDCKSGAKPLDELGVKALDDYTLQVTLSRPMPSFINMLVLGGAMPLHRKTVQEHPEDWWKPEYFVGNGPYVIESFTPNYEIVLVRNKYYVGDFPGNVDRIVLKAGGLGLQQYLAGEIDAVFITAVGDYVFALKNKQLSKELHEESGVQWMGYEITRSLSPVFDDIRIRKALAMAIDKKVLTDIVLGGMAIPTHAYCSPDSEIAEAVKGIPYDPEQAKKLLAEAGYPNGKGFPKVKFYITGASDPVAEALVDQWKKVLGITFEIENIESGQFSTLQWSDFVPWAEPGVCTIGGPVNWQDSGSLMQTADHTFWYYDYPAEVRQKLYELREKRESVLREEGGKTEEEWKEILNRAQELWEKWQEVVNSEPDEFLKKYFLLPAPGELTFIEQINKLYEEWKKATTDEQKIQLWRLAMRAIYKQEYSLVEYTGMNPTNREARRLWARILYSPYDEAVEYAKKLQQLCVDLAYEVPLYVQKVVYLAKPYLKGIVPYKFSWGPTFFLFKYLTVEK</sequence>
<comment type="caution">
    <text evidence="6">The sequence shown here is derived from an EMBL/GenBank/DDBJ whole genome shotgun (WGS) entry which is preliminary data.</text>
</comment>
<evidence type="ECO:0000313" key="7">
    <source>
        <dbReference type="Proteomes" id="UP000058636"/>
    </source>
</evidence>
<keyword evidence="3" id="KW-0813">Transport</keyword>
<dbReference type="FunFam" id="3.90.76.10:FF:000001">
    <property type="entry name" value="Oligopeptide ABC transporter substrate-binding protein"/>
    <property type="match status" value="1"/>
</dbReference>
<dbReference type="GO" id="GO:0030313">
    <property type="term" value="C:cell envelope"/>
    <property type="evidence" value="ECO:0007669"/>
    <property type="project" value="UniProtKB-SubCell"/>
</dbReference>
<dbReference type="PATRIC" id="fig|93930.3.peg.269"/>
<dbReference type="GO" id="GO:0042597">
    <property type="term" value="C:periplasmic space"/>
    <property type="evidence" value="ECO:0007669"/>
    <property type="project" value="UniProtKB-ARBA"/>
</dbReference>
<protein>
    <submittedName>
        <fullName evidence="6">Extracellular solute-binding protein family 5</fullName>
    </submittedName>
</protein>
<organism evidence="6 7">
    <name type="scientific">Thermotoga petrophila</name>
    <dbReference type="NCBI Taxonomy" id="93929"/>
    <lineage>
        <taxon>Bacteria</taxon>
        <taxon>Thermotogati</taxon>
        <taxon>Thermotogota</taxon>
        <taxon>Thermotogae</taxon>
        <taxon>Thermotogales</taxon>
        <taxon>Thermotogaceae</taxon>
        <taxon>Thermotoga</taxon>
    </lineage>
</organism>
<name>A0A101ES02_9THEM</name>
<evidence type="ECO:0000313" key="6">
    <source>
        <dbReference type="EMBL" id="KUK23827.1"/>
    </source>
</evidence>
<dbReference type="EMBL" id="LGFG01000002">
    <property type="protein sequence ID" value="KUK23827.1"/>
    <property type="molecule type" value="Genomic_DNA"/>
</dbReference>
<comment type="similarity">
    <text evidence="2">Belongs to the bacterial solute-binding protein 5 family.</text>
</comment>
<dbReference type="Pfam" id="PF00496">
    <property type="entry name" value="SBP_bac_5"/>
    <property type="match status" value="1"/>
</dbReference>
<dbReference type="CDD" id="cd08504">
    <property type="entry name" value="PBP2_OppA"/>
    <property type="match status" value="1"/>
</dbReference>
<evidence type="ECO:0000256" key="4">
    <source>
        <dbReference type="ARBA" id="ARBA00022729"/>
    </source>
</evidence>
<dbReference type="PANTHER" id="PTHR30290:SF83">
    <property type="entry name" value="ABC TRANSPORTER SUBSTRATE-BINDING PROTEIN"/>
    <property type="match status" value="1"/>
</dbReference>
<dbReference type="Gene3D" id="3.10.105.10">
    <property type="entry name" value="Dipeptide-binding Protein, Domain 3"/>
    <property type="match status" value="1"/>
</dbReference>
<dbReference type="GO" id="GO:1904680">
    <property type="term" value="F:peptide transmembrane transporter activity"/>
    <property type="evidence" value="ECO:0007669"/>
    <property type="project" value="TreeGrafter"/>
</dbReference>
<dbReference type="FunFam" id="3.10.105.10:FF:000064">
    <property type="entry name" value="Oligopeptide ABC transporter, periplasmic oligopeptide-binding protein"/>
    <property type="match status" value="1"/>
</dbReference>
<dbReference type="AlphaFoldDB" id="A0A101ES02"/>
<dbReference type="Gene3D" id="3.90.76.10">
    <property type="entry name" value="Dipeptide-binding Protein, Domain 1"/>
    <property type="match status" value="1"/>
</dbReference>
<dbReference type="Gene3D" id="3.40.190.10">
    <property type="entry name" value="Periplasmic binding protein-like II"/>
    <property type="match status" value="1"/>
</dbReference>
<dbReference type="InterPro" id="IPR039424">
    <property type="entry name" value="SBP_5"/>
</dbReference>
<evidence type="ECO:0000256" key="3">
    <source>
        <dbReference type="ARBA" id="ARBA00022448"/>
    </source>
</evidence>